<feature type="transmembrane region" description="Helical" evidence="8">
    <location>
        <begin position="143"/>
        <end position="163"/>
    </location>
</feature>
<comment type="miscellaneous">
    <text evidence="8">Carbon 2 of the heme B porphyrin ring is defined according to the Fischer nomenclature.</text>
</comment>
<evidence type="ECO:0000256" key="5">
    <source>
        <dbReference type="ARBA" id="ARBA00023133"/>
    </source>
</evidence>
<dbReference type="PANTHER" id="PTHR43448">
    <property type="entry name" value="PROTOHEME IX FARNESYLTRANSFERASE, MITOCHONDRIAL"/>
    <property type="match status" value="1"/>
</dbReference>
<feature type="transmembrane region" description="Helical" evidence="8">
    <location>
        <begin position="218"/>
        <end position="235"/>
    </location>
</feature>
<dbReference type="GO" id="GO:0008495">
    <property type="term" value="F:protoheme IX farnesyltransferase activity"/>
    <property type="evidence" value="ECO:0007669"/>
    <property type="project" value="UniProtKB-EC"/>
</dbReference>
<organism evidence="9 10">
    <name type="scientific">Paenibacillus gansuensis</name>
    <dbReference type="NCBI Taxonomy" id="306542"/>
    <lineage>
        <taxon>Bacteria</taxon>
        <taxon>Bacillati</taxon>
        <taxon>Bacillota</taxon>
        <taxon>Bacilli</taxon>
        <taxon>Bacillales</taxon>
        <taxon>Paenibacillaceae</taxon>
        <taxon>Paenibacillus</taxon>
    </lineage>
</organism>
<dbReference type="Pfam" id="PF01040">
    <property type="entry name" value="UbiA"/>
    <property type="match status" value="1"/>
</dbReference>
<dbReference type="InterPro" id="IPR006369">
    <property type="entry name" value="Protohaem_IX_farnesylTrfase"/>
</dbReference>
<feature type="transmembrane region" description="Helical" evidence="8">
    <location>
        <begin position="23"/>
        <end position="41"/>
    </location>
</feature>
<keyword evidence="6 8" id="KW-0472">Membrane</keyword>
<evidence type="ECO:0000256" key="8">
    <source>
        <dbReference type="HAMAP-Rule" id="MF_00154"/>
    </source>
</evidence>
<proteinExistence type="inferred from homology"/>
<dbReference type="PANTHER" id="PTHR43448:SF2">
    <property type="entry name" value="PROTOHEME IX FARNESYLTRANSFERASE, MITOCHONDRIAL"/>
    <property type="match status" value="1"/>
</dbReference>
<feature type="transmembrane region" description="Helical" evidence="8">
    <location>
        <begin position="241"/>
        <end position="261"/>
    </location>
</feature>
<comment type="similarity">
    <text evidence="8">Belongs to the UbiA prenyltransferase family. Protoheme IX farnesyltransferase subfamily.</text>
</comment>
<comment type="function">
    <text evidence="8">Converts heme B (protoheme IX) to heme O by substitution of the vinyl group on carbon 2 of heme B porphyrin ring with a hydroxyethyl farnesyl side group.</text>
</comment>
<evidence type="ECO:0000313" key="10">
    <source>
        <dbReference type="Proteomes" id="UP001597541"/>
    </source>
</evidence>
<evidence type="ECO:0000256" key="1">
    <source>
        <dbReference type="ARBA" id="ARBA00004141"/>
    </source>
</evidence>
<feature type="transmembrane region" description="Helical" evidence="8">
    <location>
        <begin position="90"/>
        <end position="111"/>
    </location>
</feature>
<keyword evidence="10" id="KW-1185">Reference proteome</keyword>
<comment type="caution">
    <text evidence="9">The sequence shown here is derived from an EMBL/GenBank/DDBJ whole genome shotgun (WGS) entry which is preliminary data.</text>
</comment>
<keyword evidence="2 8" id="KW-0808">Transferase</keyword>
<sequence length="295" mass="33093">MEIPQAGERPVWKDYIQLTKPRILMSNLIAAFGGFWLASKWDIQWNLLLYTLIGTTLVMASSCVFNNYLDRELDTKMARTSNRPLATGRINPSSVFMYGTVLGIIGLAVLFLLVNTLAGFLGIIGMIVYVGIYTAWLKRTSTLSTAIGGLSGAMPPVIGYCAVSETMDIGAWLLIAILFLWQPPHFWALGIYRKEEYRAAGFPLLPVVKGVHRTKVQMIPYLVLLIAANVAMYLYNYVGWIYLTVTTLLGIYWLVSALSGFKAKDDDLWARKNFKLSVNFLMILFLVMIVDTVHL</sequence>
<dbReference type="InterPro" id="IPR030470">
    <property type="entry name" value="UbiA_prenylTrfase_CS"/>
</dbReference>
<dbReference type="EMBL" id="JBHUME010000008">
    <property type="protein sequence ID" value="MFD2613750.1"/>
    <property type="molecule type" value="Genomic_DNA"/>
</dbReference>
<keyword evidence="3 8" id="KW-0812">Transmembrane</keyword>
<dbReference type="EC" id="2.5.1.141" evidence="8"/>
<dbReference type="Proteomes" id="UP001597541">
    <property type="component" value="Unassembled WGS sequence"/>
</dbReference>
<dbReference type="Gene3D" id="1.10.357.140">
    <property type="entry name" value="UbiA prenyltransferase"/>
    <property type="match status" value="1"/>
</dbReference>
<feature type="transmembrane region" description="Helical" evidence="8">
    <location>
        <begin position="273"/>
        <end position="290"/>
    </location>
</feature>
<evidence type="ECO:0000256" key="4">
    <source>
        <dbReference type="ARBA" id="ARBA00022989"/>
    </source>
</evidence>
<accession>A0ABW5PG62</accession>
<protein>
    <recommendedName>
        <fullName evidence="8">Protoheme IX farnesyltransferase</fullName>
        <ecNumber evidence="8">2.5.1.141</ecNumber>
    </recommendedName>
    <alternativeName>
        <fullName evidence="8">Heme B farnesyltransferase</fullName>
    </alternativeName>
    <alternativeName>
        <fullName evidence="8">Heme O synthase</fullName>
    </alternativeName>
</protein>
<reference evidence="10" key="1">
    <citation type="journal article" date="2019" name="Int. J. Syst. Evol. Microbiol.">
        <title>The Global Catalogue of Microorganisms (GCM) 10K type strain sequencing project: providing services to taxonomists for standard genome sequencing and annotation.</title>
        <authorList>
            <consortium name="The Broad Institute Genomics Platform"/>
            <consortium name="The Broad Institute Genome Sequencing Center for Infectious Disease"/>
            <person name="Wu L."/>
            <person name="Ma J."/>
        </authorList>
    </citation>
    <scope>NUCLEOTIDE SEQUENCE [LARGE SCALE GENOMIC DNA]</scope>
    <source>
        <strain evidence="10">KCTC 3950</strain>
    </source>
</reference>
<evidence type="ECO:0000313" key="9">
    <source>
        <dbReference type="EMBL" id="MFD2613750.1"/>
    </source>
</evidence>
<comment type="subunit">
    <text evidence="8">Interacts with CtaA.</text>
</comment>
<dbReference type="PROSITE" id="PS00943">
    <property type="entry name" value="UBIA"/>
    <property type="match status" value="1"/>
</dbReference>
<dbReference type="NCBIfam" id="TIGR01473">
    <property type="entry name" value="cyoE_ctaB"/>
    <property type="match status" value="1"/>
</dbReference>
<dbReference type="NCBIfam" id="NF003349">
    <property type="entry name" value="PRK04375.1-2"/>
    <property type="match status" value="1"/>
</dbReference>
<dbReference type="CDD" id="cd13957">
    <property type="entry name" value="PT_UbiA_Cox10"/>
    <property type="match status" value="1"/>
</dbReference>
<keyword evidence="4 8" id="KW-1133">Transmembrane helix</keyword>
<comment type="pathway">
    <text evidence="8">Porphyrin-containing compound metabolism; heme O biosynthesis; heme O from protoheme: step 1/1.</text>
</comment>
<evidence type="ECO:0000256" key="6">
    <source>
        <dbReference type="ARBA" id="ARBA00023136"/>
    </source>
</evidence>
<dbReference type="InterPro" id="IPR000537">
    <property type="entry name" value="UbiA_prenyltransferase"/>
</dbReference>
<gene>
    <name evidence="9" type="primary">cyoE</name>
    <name evidence="8" type="synonym">ctaB</name>
    <name evidence="9" type="ORF">ACFSUF_15060</name>
</gene>
<keyword evidence="8" id="KW-1003">Cell membrane</keyword>
<evidence type="ECO:0000256" key="7">
    <source>
        <dbReference type="ARBA" id="ARBA00047690"/>
    </source>
</evidence>
<evidence type="ECO:0000256" key="3">
    <source>
        <dbReference type="ARBA" id="ARBA00022692"/>
    </source>
</evidence>
<feature type="transmembrane region" description="Helical" evidence="8">
    <location>
        <begin position="117"/>
        <end position="136"/>
    </location>
</feature>
<comment type="catalytic activity">
    <reaction evidence="7 8">
        <text>heme b + (2E,6E)-farnesyl diphosphate + H2O = Fe(II)-heme o + diphosphate</text>
        <dbReference type="Rhea" id="RHEA:28070"/>
        <dbReference type="ChEBI" id="CHEBI:15377"/>
        <dbReference type="ChEBI" id="CHEBI:33019"/>
        <dbReference type="ChEBI" id="CHEBI:60344"/>
        <dbReference type="ChEBI" id="CHEBI:60530"/>
        <dbReference type="ChEBI" id="CHEBI:175763"/>
        <dbReference type="EC" id="2.5.1.141"/>
    </reaction>
</comment>
<comment type="subcellular location">
    <subcellularLocation>
        <location evidence="8">Cell membrane</location>
        <topology evidence="8">Multi-pass membrane protein</topology>
    </subcellularLocation>
    <subcellularLocation>
        <location evidence="1">Membrane</location>
        <topology evidence="1">Multi-pass membrane protein</topology>
    </subcellularLocation>
</comment>
<dbReference type="HAMAP" id="MF_00154">
    <property type="entry name" value="CyoE_CtaB"/>
    <property type="match status" value="1"/>
</dbReference>
<evidence type="ECO:0000256" key="2">
    <source>
        <dbReference type="ARBA" id="ARBA00022679"/>
    </source>
</evidence>
<name>A0ABW5PG62_9BACL</name>
<feature type="transmembrane region" description="Helical" evidence="8">
    <location>
        <begin position="47"/>
        <end position="69"/>
    </location>
</feature>
<dbReference type="InterPro" id="IPR044878">
    <property type="entry name" value="UbiA_sf"/>
</dbReference>
<dbReference type="RefSeq" id="WP_377603820.1">
    <property type="nucleotide sequence ID" value="NZ_JBHUME010000008.1"/>
</dbReference>
<feature type="transmembrane region" description="Helical" evidence="8">
    <location>
        <begin position="169"/>
        <end position="189"/>
    </location>
</feature>
<dbReference type="NCBIfam" id="NF003348">
    <property type="entry name" value="PRK04375.1-1"/>
    <property type="match status" value="1"/>
</dbReference>
<keyword evidence="5 8" id="KW-0350">Heme biosynthesis</keyword>